<dbReference type="InterPro" id="IPR003439">
    <property type="entry name" value="ABC_transporter-like_ATP-bd"/>
</dbReference>
<dbReference type="InterPro" id="IPR039421">
    <property type="entry name" value="Type_1_exporter"/>
</dbReference>
<dbReference type="AlphaFoldDB" id="A0A2C7A7Y3"/>
<dbReference type="GO" id="GO:0034040">
    <property type="term" value="F:ATPase-coupled lipid transmembrane transporter activity"/>
    <property type="evidence" value="ECO:0007669"/>
    <property type="project" value="TreeGrafter"/>
</dbReference>
<dbReference type="InterPro" id="IPR027417">
    <property type="entry name" value="P-loop_NTPase"/>
</dbReference>
<dbReference type="InterPro" id="IPR014223">
    <property type="entry name" value="ABC_CydC/D"/>
</dbReference>
<dbReference type="RefSeq" id="WP_099093948.1">
    <property type="nucleotide sequence ID" value="NZ_PDNU01000003.1"/>
</dbReference>
<dbReference type="GO" id="GO:0045454">
    <property type="term" value="P:cell redox homeostasis"/>
    <property type="evidence" value="ECO:0007669"/>
    <property type="project" value="InterPro"/>
</dbReference>
<keyword evidence="5 7" id="KW-1133">Transmembrane helix</keyword>
<organism evidence="10 11">
    <name type="scientific">Teichococcus rhizosphaerae</name>
    <dbReference type="NCBI Taxonomy" id="1335062"/>
    <lineage>
        <taxon>Bacteria</taxon>
        <taxon>Pseudomonadati</taxon>
        <taxon>Pseudomonadota</taxon>
        <taxon>Alphaproteobacteria</taxon>
        <taxon>Acetobacterales</taxon>
        <taxon>Roseomonadaceae</taxon>
        <taxon>Roseomonas</taxon>
    </lineage>
</organism>
<evidence type="ECO:0000256" key="2">
    <source>
        <dbReference type="ARBA" id="ARBA00022692"/>
    </source>
</evidence>
<dbReference type="InterPro" id="IPR011527">
    <property type="entry name" value="ABC1_TM_dom"/>
</dbReference>
<dbReference type="Proteomes" id="UP000223527">
    <property type="component" value="Unassembled WGS sequence"/>
</dbReference>
<dbReference type="InterPro" id="IPR003593">
    <property type="entry name" value="AAA+_ATPase"/>
</dbReference>
<feature type="transmembrane region" description="Helical" evidence="7">
    <location>
        <begin position="57"/>
        <end position="75"/>
    </location>
</feature>
<evidence type="ECO:0000313" key="10">
    <source>
        <dbReference type="EMBL" id="PHK96218.1"/>
    </source>
</evidence>
<evidence type="ECO:0000313" key="11">
    <source>
        <dbReference type="Proteomes" id="UP000223527"/>
    </source>
</evidence>
<dbReference type="GO" id="GO:0016887">
    <property type="term" value="F:ATP hydrolysis activity"/>
    <property type="evidence" value="ECO:0007669"/>
    <property type="project" value="InterPro"/>
</dbReference>
<dbReference type="GO" id="GO:0034775">
    <property type="term" value="P:glutathione transmembrane transport"/>
    <property type="evidence" value="ECO:0007669"/>
    <property type="project" value="InterPro"/>
</dbReference>
<sequence length="556" mass="56409">MRQALIQTDLIRVLGLWRARRGWLLGGAAMAVLAALAGVALLALAGRGVSEGLRSGALTGAAVGSLLLLRPLMALRPGARYLERLVTHSATFRALADTRIWFFRRLAERLPAGLGLRGAGDLLGRLVSDVEALDGLYLRALVPGAAAIAVVLAVSVLLGAAGPALAAIVALPLALALLLPPLLAPGAARAAARVAKARGGLRAAAVDPLLGLEDTLAANAEPRAAARLEEAGRALAETQDRLSRRSAWGGASGGLLAQAALLGALGYGLAGGPGAVGATIIGLFLALAAGEVLAALPRAGTALAAAGASARRLFDAADTPAPVAEPASPAEAPRGHALRAEGVRFAWAPDRAPVFEDLSFELPEGGRLALLGPSGAGKSTLASLLLKLAAPQEGRLTLGGVDLAALPADAVRARIACLTQDARLFDDSIAANLRLAAPEADDAALWRALERAGVADVVRALPEGLGTRCGEGGARFSGGQGRRLALARALLAPADILILDEPGAGLDPSAERAFLETLESATEGRSVILIAHRLLGVERPTRILRLVGGRALPAMG</sequence>
<keyword evidence="4" id="KW-0067">ATP-binding</keyword>
<evidence type="ECO:0000256" key="3">
    <source>
        <dbReference type="ARBA" id="ARBA00022741"/>
    </source>
</evidence>
<evidence type="ECO:0000256" key="7">
    <source>
        <dbReference type="SAM" id="Phobius"/>
    </source>
</evidence>
<dbReference type="OrthoDB" id="5288404at2"/>
<comment type="subcellular location">
    <subcellularLocation>
        <location evidence="1">Cell membrane</location>
        <topology evidence="1">Multi-pass membrane protein</topology>
    </subcellularLocation>
</comment>
<protein>
    <submittedName>
        <fullName evidence="10">Thiol reductant ABC exporter subunit CydC</fullName>
    </submittedName>
</protein>
<dbReference type="Gene3D" id="1.20.1560.10">
    <property type="entry name" value="ABC transporter type 1, transmembrane domain"/>
    <property type="match status" value="1"/>
</dbReference>
<dbReference type="SUPFAM" id="SSF90123">
    <property type="entry name" value="ABC transporter transmembrane region"/>
    <property type="match status" value="1"/>
</dbReference>
<dbReference type="SMART" id="SM00382">
    <property type="entry name" value="AAA"/>
    <property type="match status" value="1"/>
</dbReference>
<reference evidence="10 11" key="1">
    <citation type="submission" date="2017-10" db="EMBL/GenBank/DDBJ databases">
        <authorList>
            <person name="Banno H."/>
            <person name="Chua N.-H."/>
        </authorList>
    </citation>
    <scope>NUCLEOTIDE SEQUENCE [LARGE SCALE GENOMIC DNA]</scope>
    <source>
        <strain evidence="10 11">YW11</strain>
    </source>
</reference>
<evidence type="ECO:0000259" key="8">
    <source>
        <dbReference type="PROSITE" id="PS50893"/>
    </source>
</evidence>
<dbReference type="InterPro" id="IPR036640">
    <property type="entry name" value="ABC1_TM_sf"/>
</dbReference>
<comment type="caution">
    <text evidence="10">The sequence shown here is derived from an EMBL/GenBank/DDBJ whole genome shotgun (WGS) entry which is preliminary data.</text>
</comment>
<dbReference type="Gene3D" id="3.40.50.300">
    <property type="entry name" value="P-loop containing nucleotide triphosphate hydrolases"/>
    <property type="match status" value="1"/>
</dbReference>
<keyword evidence="2 7" id="KW-0812">Transmembrane</keyword>
<dbReference type="EMBL" id="PDNU01000003">
    <property type="protein sequence ID" value="PHK96218.1"/>
    <property type="molecule type" value="Genomic_DNA"/>
</dbReference>
<feature type="domain" description="ABC transmembrane type-1" evidence="9">
    <location>
        <begin position="25"/>
        <end position="305"/>
    </location>
</feature>
<dbReference type="PROSITE" id="PS50929">
    <property type="entry name" value="ABC_TM1F"/>
    <property type="match status" value="1"/>
</dbReference>
<dbReference type="GO" id="GO:0005524">
    <property type="term" value="F:ATP binding"/>
    <property type="evidence" value="ECO:0007669"/>
    <property type="project" value="UniProtKB-KW"/>
</dbReference>
<dbReference type="PANTHER" id="PTHR24221:SF654">
    <property type="entry name" value="ATP-BINDING CASSETTE SUB-FAMILY B MEMBER 6"/>
    <property type="match status" value="1"/>
</dbReference>
<dbReference type="PROSITE" id="PS50893">
    <property type="entry name" value="ABC_TRANSPORTER_2"/>
    <property type="match status" value="1"/>
</dbReference>
<keyword evidence="6 7" id="KW-0472">Membrane</keyword>
<accession>A0A2C7A7Y3</accession>
<feature type="transmembrane region" description="Helical" evidence="7">
    <location>
        <begin position="136"/>
        <end position="158"/>
    </location>
</feature>
<feature type="transmembrane region" description="Helical" evidence="7">
    <location>
        <begin position="275"/>
        <end position="296"/>
    </location>
</feature>
<keyword evidence="3" id="KW-0547">Nucleotide-binding</keyword>
<dbReference type="GO" id="GO:0140359">
    <property type="term" value="F:ABC-type transporter activity"/>
    <property type="evidence" value="ECO:0007669"/>
    <property type="project" value="InterPro"/>
</dbReference>
<dbReference type="SUPFAM" id="SSF52540">
    <property type="entry name" value="P-loop containing nucleoside triphosphate hydrolases"/>
    <property type="match status" value="1"/>
</dbReference>
<dbReference type="NCBIfam" id="TIGR02868">
    <property type="entry name" value="CydC"/>
    <property type="match status" value="1"/>
</dbReference>
<evidence type="ECO:0000256" key="1">
    <source>
        <dbReference type="ARBA" id="ARBA00004651"/>
    </source>
</evidence>
<proteinExistence type="predicted"/>
<name>A0A2C7A7Y3_9PROT</name>
<feature type="transmembrane region" description="Helical" evidence="7">
    <location>
        <begin position="164"/>
        <end position="183"/>
    </location>
</feature>
<evidence type="ECO:0000259" key="9">
    <source>
        <dbReference type="PROSITE" id="PS50929"/>
    </source>
</evidence>
<feature type="transmembrane region" description="Helical" evidence="7">
    <location>
        <begin position="247"/>
        <end position="269"/>
    </location>
</feature>
<dbReference type="GO" id="GO:0005886">
    <property type="term" value="C:plasma membrane"/>
    <property type="evidence" value="ECO:0007669"/>
    <property type="project" value="UniProtKB-SubCell"/>
</dbReference>
<evidence type="ECO:0000256" key="4">
    <source>
        <dbReference type="ARBA" id="ARBA00022840"/>
    </source>
</evidence>
<evidence type="ECO:0000256" key="6">
    <source>
        <dbReference type="ARBA" id="ARBA00023136"/>
    </source>
</evidence>
<dbReference type="PANTHER" id="PTHR24221">
    <property type="entry name" value="ATP-BINDING CASSETTE SUB-FAMILY B"/>
    <property type="match status" value="1"/>
</dbReference>
<feature type="domain" description="ABC transporter" evidence="8">
    <location>
        <begin position="338"/>
        <end position="555"/>
    </location>
</feature>
<keyword evidence="11" id="KW-1185">Reference proteome</keyword>
<gene>
    <name evidence="10" type="primary">cydC</name>
    <name evidence="10" type="ORF">CR162_02410</name>
</gene>
<feature type="transmembrane region" description="Helical" evidence="7">
    <location>
        <begin position="21"/>
        <end position="45"/>
    </location>
</feature>
<dbReference type="Pfam" id="PF00005">
    <property type="entry name" value="ABC_tran"/>
    <property type="match status" value="1"/>
</dbReference>
<evidence type="ECO:0000256" key="5">
    <source>
        <dbReference type="ARBA" id="ARBA00022989"/>
    </source>
</evidence>